<evidence type="ECO:0000256" key="1">
    <source>
        <dbReference type="ARBA" id="ARBA00004170"/>
    </source>
</evidence>
<dbReference type="NCBIfam" id="TIGR01146">
    <property type="entry name" value="ATPsyn_F1gamma"/>
    <property type="match status" value="1"/>
</dbReference>
<protein>
    <submittedName>
        <fullName evidence="9">ATP synthase gamma chain</fullName>
        <ecNumber evidence="9">3.6.3.14</ecNumber>
    </submittedName>
</protein>
<dbReference type="GO" id="GO:0016787">
    <property type="term" value="F:hydrolase activity"/>
    <property type="evidence" value="ECO:0007669"/>
    <property type="project" value="UniProtKB-KW"/>
</dbReference>
<comment type="subcellular location">
    <subcellularLocation>
        <location evidence="1">Membrane</location>
        <topology evidence="1">Peripheral membrane protein</topology>
    </subcellularLocation>
</comment>
<evidence type="ECO:0000256" key="2">
    <source>
        <dbReference type="ARBA" id="ARBA00007681"/>
    </source>
</evidence>
<organism evidence="9">
    <name type="scientific">hydrothermal vent metagenome</name>
    <dbReference type="NCBI Taxonomy" id="652676"/>
    <lineage>
        <taxon>unclassified sequences</taxon>
        <taxon>metagenomes</taxon>
        <taxon>ecological metagenomes</taxon>
    </lineage>
</organism>
<gene>
    <name evidence="9" type="ORF">MNBD_BACTEROID01-2048</name>
</gene>
<dbReference type="InterPro" id="IPR035968">
    <property type="entry name" value="ATP_synth_F1_ATPase_gsu"/>
</dbReference>
<dbReference type="HAMAP" id="MF_00815">
    <property type="entry name" value="ATP_synth_gamma_bact"/>
    <property type="match status" value="1"/>
</dbReference>
<dbReference type="PROSITE" id="PS00153">
    <property type="entry name" value="ATPASE_GAMMA"/>
    <property type="match status" value="1"/>
</dbReference>
<evidence type="ECO:0000256" key="4">
    <source>
        <dbReference type="ARBA" id="ARBA00022781"/>
    </source>
</evidence>
<evidence type="ECO:0000313" key="9">
    <source>
        <dbReference type="EMBL" id="VAW20435.1"/>
    </source>
</evidence>
<dbReference type="EMBL" id="UOEP01000120">
    <property type="protein sequence ID" value="VAW20435.1"/>
    <property type="molecule type" value="Genomic_DNA"/>
</dbReference>
<keyword evidence="5" id="KW-0406">Ion transport</keyword>
<evidence type="ECO:0000256" key="8">
    <source>
        <dbReference type="ARBA" id="ARBA00023310"/>
    </source>
</evidence>
<evidence type="ECO:0000256" key="7">
    <source>
        <dbReference type="ARBA" id="ARBA00023196"/>
    </source>
</evidence>
<keyword evidence="7" id="KW-0139">CF(1)</keyword>
<proteinExistence type="inferred from homology"/>
<evidence type="ECO:0000256" key="6">
    <source>
        <dbReference type="ARBA" id="ARBA00023136"/>
    </source>
</evidence>
<evidence type="ECO:0000256" key="5">
    <source>
        <dbReference type="ARBA" id="ARBA00023065"/>
    </source>
</evidence>
<dbReference type="PANTHER" id="PTHR11693:SF22">
    <property type="entry name" value="ATP SYNTHASE SUBUNIT GAMMA, MITOCHONDRIAL"/>
    <property type="match status" value="1"/>
</dbReference>
<dbReference type="Pfam" id="PF00231">
    <property type="entry name" value="ATP-synt"/>
    <property type="match status" value="1"/>
</dbReference>
<dbReference type="InterPro" id="IPR000131">
    <property type="entry name" value="ATP_synth_F1_gsu"/>
</dbReference>
<keyword evidence="9" id="KW-0378">Hydrolase</keyword>
<keyword evidence="6" id="KW-0472">Membrane</keyword>
<dbReference type="InterPro" id="IPR023632">
    <property type="entry name" value="ATP_synth_F1_gsu_CS"/>
</dbReference>
<dbReference type="AlphaFoldDB" id="A0A3B0TP87"/>
<reference evidence="9" key="1">
    <citation type="submission" date="2018-06" db="EMBL/GenBank/DDBJ databases">
        <authorList>
            <person name="Zhirakovskaya E."/>
        </authorList>
    </citation>
    <scope>NUCLEOTIDE SEQUENCE</scope>
</reference>
<dbReference type="SUPFAM" id="SSF52943">
    <property type="entry name" value="ATP synthase (F1-ATPase), gamma subunit"/>
    <property type="match status" value="1"/>
</dbReference>
<accession>A0A3B0TP87</accession>
<name>A0A3B0TP87_9ZZZZ</name>
<dbReference type="PANTHER" id="PTHR11693">
    <property type="entry name" value="ATP SYNTHASE GAMMA CHAIN"/>
    <property type="match status" value="1"/>
</dbReference>
<dbReference type="Gene3D" id="3.40.1380.10">
    <property type="match status" value="1"/>
</dbReference>
<comment type="similarity">
    <text evidence="2">Belongs to the ATPase gamma chain family.</text>
</comment>
<dbReference type="Gene3D" id="1.10.287.80">
    <property type="entry name" value="ATP synthase, gamma subunit, helix hairpin domain"/>
    <property type="match status" value="1"/>
</dbReference>
<dbReference type="EC" id="3.6.3.14" evidence="9"/>
<dbReference type="CDD" id="cd12151">
    <property type="entry name" value="F1-ATPase_gamma"/>
    <property type="match status" value="1"/>
</dbReference>
<evidence type="ECO:0000256" key="3">
    <source>
        <dbReference type="ARBA" id="ARBA00022448"/>
    </source>
</evidence>
<keyword evidence="4" id="KW-0375">Hydrogen ion transport</keyword>
<dbReference type="GO" id="GO:0045259">
    <property type="term" value="C:proton-transporting ATP synthase complex"/>
    <property type="evidence" value="ECO:0007669"/>
    <property type="project" value="UniProtKB-KW"/>
</dbReference>
<keyword evidence="3" id="KW-0813">Transport</keyword>
<keyword evidence="8" id="KW-0066">ATP synthesis</keyword>
<dbReference type="GO" id="GO:0046933">
    <property type="term" value="F:proton-transporting ATP synthase activity, rotational mechanism"/>
    <property type="evidence" value="ECO:0007669"/>
    <property type="project" value="InterPro"/>
</dbReference>
<dbReference type="PRINTS" id="PR00126">
    <property type="entry name" value="ATPASEGAMMA"/>
</dbReference>
<sequence length="295" mass="32790">MGGLKEIRIRIASVKTTRQVTSAMKMVSAAKLKKAQDAILQIRPYAEKLHHILTSLAASLDNAEESLYTQPRDEKKVLIILITSNRGLCGGFNSNISKKAVELAKAKYVNQLNSGDVDFLTIGKQGVRFLKHAQMNVAGEENSIFDNLTFENVSTIASNVMRSYAEGSYDCIELVYNQFKNAAVQILTSEKYLPVEMGQEEEGGYGNHDFNYIYEPSKEYIIQELIPRSLKIQFYKALLDSHAAEHGARMTAMHQATDNATEIMGELTLQYNKARQASITNEILEITAGAEALKG</sequence>